<proteinExistence type="predicted"/>
<dbReference type="Proteomes" id="UP000249343">
    <property type="component" value="Unassembled WGS sequence"/>
</dbReference>
<gene>
    <name evidence="2" type="ORF">DH96_01290</name>
</gene>
<keyword evidence="3" id="KW-1185">Reference proteome</keyword>
<feature type="transmembrane region" description="Helical" evidence="1">
    <location>
        <begin position="161"/>
        <end position="182"/>
    </location>
</feature>
<name>A0A328IJ08_9MOLU</name>
<keyword evidence="1" id="KW-1133">Transmembrane helix</keyword>
<dbReference type="RefSeq" id="WP_066540647.1">
    <property type="nucleotide sequence ID" value="NZ_JHUK01000003.1"/>
</dbReference>
<keyword evidence="1" id="KW-0812">Transmembrane</keyword>
<organism evidence="2 3">
    <name type="scientific">Candidatus Phytoplasma oryzae</name>
    <dbReference type="NCBI Taxonomy" id="203274"/>
    <lineage>
        <taxon>Bacteria</taxon>
        <taxon>Bacillati</taxon>
        <taxon>Mycoplasmatota</taxon>
        <taxon>Mollicutes</taxon>
        <taxon>Acholeplasmatales</taxon>
        <taxon>Acholeplasmataceae</taxon>
        <taxon>Candidatus Phytoplasma</taxon>
        <taxon>16SrXI (Rice yellow dwarf group)</taxon>
    </lineage>
</organism>
<feature type="transmembrane region" description="Helical" evidence="1">
    <location>
        <begin position="75"/>
        <end position="99"/>
    </location>
</feature>
<feature type="transmembrane region" description="Helical" evidence="1">
    <location>
        <begin position="27"/>
        <end position="48"/>
    </location>
</feature>
<evidence type="ECO:0000313" key="3">
    <source>
        <dbReference type="Proteomes" id="UP000249343"/>
    </source>
</evidence>
<evidence type="ECO:0000313" key="2">
    <source>
        <dbReference type="EMBL" id="RAM57725.1"/>
    </source>
</evidence>
<dbReference type="EMBL" id="JHUK01000003">
    <property type="protein sequence ID" value="RAM57725.1"/>
    <property type="molecule type" value="Genomic_DNA"/>
</dbReference>
<comment type="caution">
    <text evidence="2">The sequence shown here is derived from an EMBL/GenBank/DDBJ whole genome shotgun (WGS) entry which is preliminary data.</text>
</comment>
<reference evidence="2 3" key="1">
    <citation type="submission" date="2014-04" db="EMBL/GenBank/DDBJ databases">
        <title>Genome study of Napier grass stunt phytoplasma.</title>
        <authorList>
            <person name="Kawicha P."/>
            <person name="Dickinson M."/>
            <person name="Hodgetts J."/>
        </authorList>
    </citation>
    <scope>NUCLEOTIDE SEQUENCE [LARGE SCALE GENOMIC DNA]</scope>
    <source>
        <strain evidence="2 3">NGS-S10</strain>
    </source>
</reference>
<accession>A0A328IJ08</accession>
<dbReference type="AlphaFoldDB" id="A0A328IJ08"/>
<sequence>MDQNNKQKNVKELNSNKINKKNIKKIVLKYIHFLLGIILSFYVIISFVDLLQYDLLKNFISEKDYVFLVKKEMKMLLKISFIYSITCILYSLMVFAIFPSSQINLWKIKQHINYGKKEKYFIIINSMITYFMFLTLLFFIKYYINFFLNLFHKEEIKINKLFFFIIFVFVIIFNYLIDLLTYKSYCKFKKNNE</sequence>
<feature type="transmembrane region" description="Helical" evidence="1">
    <location>
        <begin position="120"/>
        <end position="141"/>
    </location>
</feature>
<keyword evidence="1" id="KW-0472">Membrane</keyword>
<evidence type="ECO:0000256" key="1">
    <source>
        <dbReference type="SAM" id="Phobius"/>
    </source>
</evidence>
<protein>
    <submittedName>
        <fullName evidence="2">Uncharacterized protein</fullName>
    </submittedName>
</protein>